<dbReference type="PANTHER" id="PTHR33219:SF14">
    <property type="entry name" value="PROTEIN COFACTOR ASSEMBLY OF COMPLEX C SUBUNIT B CCB3, CHLOROPLASTIC-RELATED"/>
    <property type="match status" value="1"/>
</dbReference>
<comment type="similarity">
    <text evidence="1">Belongs to the YggT family.</text>
</comment>
<feature type="transmembrane region" description="Helical" evidence="2">
    <location>
        <begin position="6"/>
        <end position="27"/>
    </location>
</feature>
<name>A0AA49FJH8_9PROT</name>
<evidence type="ECO:0000313" key="3">
    <source>
        <dbReference type="EMBL" id="WIM04638.1"/>
    </source>
</evidence>
<dbReference type="EMBL" id="CP107246">
    <property type="protein sequence ID" value="WIM04638.1"/>
    <property type="molecule type" value="Genomic_DNA"/>
</dbReference>
<dbReference type="Proteomes" id="UP001234916">
    <property type="component" value="Chromosome"/>
</dbReference>
<protein>
    <submittedName>
        <fullName evidence="3">YggT family protein</fullName>
    </submittedName>
</protein>
<evidence type="ECO:0000256" key="1">
    <source>
        <dbReference type="ARBA" id="ARBA00010894"/>
    </source>
</evidence>
<feature type="transmembrane region" description="Helical" evidence="2">
    <location>
        <begin position="111"/>
        <end position="129"/>
    </location>
</feature>
<feature type="transmembrane region" description="Helical" evidence="2">
    <location>
        <begin position="165"/>
        <end position="185"/>
    </location>
</feature>
<dbReference type="GO" id="GO:0016020">
    <property type="term" value="C:membrane"/>
    <property type="evidence" value="ECO:0007669"/>
    <property type="project" value="InterPro"/>
</dbReference>
<dbReference type="Pfam" id="PF02325">
    <property type="entry name" value="CCB3_YggT"/>
    <property type="match status" value="2"/>
</dbReference>
<organism evidence="3">
    <name type="scientific">Candidatus Nitricoxidivorans perseverans</name>
    <dbReference type="NCBI Taxonomy" id="2975601"/>
    <lineage>
        <taxon>Bacteria</taxon>
        <taxon>Pseudomonadati</taxon>
        <taxon>Pseudomonadota</taxon>
        <taxon>Betaproteobacteria</taxon>
        <taxon>Nitrosomonadales</taxon>
        <taxon>Sterolibacteriaceae</taxon>
        <taxon>Candidatus Nitricoxidivorans</taxon>
    </lineage>
</organism>
<dbReference type="InterPro" id="IPR003425">
    <property type="entry name" value="CCB3/YggT"/>
</dbReference>
<accession>A0AA49FJH8</accession>
<evidence type="ECO:0000256" key="2">
    <source>
        <dbReference type="SAM" id="Phobius"/>
    </source>
</evidence>
<keyword evidence="2" id="KW-1133">Transmembrane helix</keyword>
<dbReference type="AlphaFoldDB" id="A0AA49FJH8"/>
<feature type="transmembrane region" description="Helical" evidence="2">
    <location>
        <begin position="60"/>
        <end position="78"/>
    </location>
</feature>
<keyword evidence="2" id="KW-0472">Membrane</keyword>
<dbReference type="PANTHER" id="PTHR33219">
    <property type="entry name" value="YLMG HOMOLOG PROTEIN 2, CHLOROPLASTIC"/>
    <property type="match status" value="1"/>
</dbReference>
<sequence>MLAQILSLVVGTVVDLFCLVLLVRFVLQWARVSFRNPVGQFVIAVTDWAVRPARKAVPGLFGLDLASLLLAWLGQFAWLGLAAALSGVADALSPATAGSLALAALVEIARLALYLAMGIVIVSALLSWINPYAPLAPLFDALSRPLLRPFRRLIPPIGGVDLSPLALLLLLQVLLIVAGSLRFGLLPWIGR</sequence>
<gene>
    <name evidence="3" type="ORF">OHM77_07965</name>
</gene>
<feature type="transmembrane region" description="Helical" evidence="2">
    <location>
        <begin position="84"/>
        <end position="104"/>
    </location>
</feature>
<reference evidence="3" key="1">
    <citation type="journal article" date="2023" name="Nat. Microbiol.">
        <title>Enrichment and characterization of a nitric oxide-reducing microbial community in a continuous bioreactor.</title>
        <authorList>
            <person name="Garrido-Amador P."/>
            <person name="Stortenbeker N."/>
            <person name="Wessels H.J.C.T."/>
            <person name="Speth D.R."/>
            <person name="Garcia-Heredia I."/>
            <person name="Kartal B."/>
        </authorList>
    </citation>
    <scope>NUCLEOTIDE SEQUENCE</scope>
    <source>
        <strain evidence="3">MAG1</strain>
    </source>
</reference>
<proteinExistence type="inferred from homology"/>
<dbReference type="KEGG" id="npv:OHM77_07965"/>
<keyword evidence="2" id="KW-0812">Transmembrane</keyword>